<dbReference type="PANTHER" id="PTHR43302">
    <property type="entry name" value="TRANSPORTER ARSB-RELATED"/>
    <property type="match status" value="1"/>
</dbReference>
<dbReference type="InterPro" id="IPR004680">
    <property type="entry name" value="Cit_transptr-like_dom"/>
</dbReference>
<feature type="transmembrane region" description="Helical" evidence="8">
    <location>
        <begin position="391"/>
        <end position="412"/>
    </location>
</feature>
<comment type="similarity">
    <text evidence="2">Belongs to the CitM (TC 2.A.11) transporter family.</text>
</comment>
<keyword evidence="3" id="KW-0813">Transport</keyword>
<dbReference type="CDD" id="cd01118">
    <property type="entry name" value="ArsB_permease"/>
    <property type="match status" value="1"/>
</dbReference>
<evidence type="ECO:0000256" key="6">
    <source>
        <dbReference type="ARBA" id="ARBA00022989"/>
    </source>
</evidence>
<sequence>MILATGATWGICALSTAGVIARPFRWPEAIWAVAGAGALLLLGLMPPAAALHAVGEGMDVYLFLIGMMLLSETARQQGLFDWVAATAAIHARGSTPRLFLLVYATGIVTTSFLSNDATAVVLTPAVYAAARKARADPLPLLFACALIANAASFVLPISNPANLVLYGGHMPALGAWFGSFALPSVAAIGVTFLALRWTERSRIAGTCTSDVERAPLTGGGRAALAGIVGTAVLLLLVSAVDRPLGLPTALAGVATTLAVALLARRSPVGVVRDVSWSVLPLVAGLFVLVEALDRTGVIGMIAAALRDAATSDPQRAAVTSGTILAFGSNLVNNLPAGLIASTAVAQAHPPRLVVDMLLIAVDLGPNLSITGSLATILWLQAIRREGEDVNFLRFLKVGAVTMIPALAAAFAARLLTG</sequence>
<keyword evidence="4" id="KW-1003">Cell membrane</keyword>
<feature type="transmembrane region" description="Helical" evidence="8">
    <location>
        <begin position="31"/>
        <end position="53"/>
    </location>
</feature>
<name>A0A7W7F120_9SPHN</name>
<dbReference type="PANTHER" id="PTHR43302:SF5">
    <property type="entry name" value="TRANSPORTER ARSB-RELATED"/>
    <property type="match status" value="1"/>
</dbReference>
<keyword evidence="5 8" id="KW-0812">Transmembrane</keyword>
<dbReference type="AlphaFoldDB" id="A0A7W7F120"/>
<dbReference type="Pfam" id="PF03600">
    <property type="entry name" value="CitMHS"/>
    <property type="match status" value="1"/>
</dbReference>
<evidence type="ECO:0000313" key="11">
    <source>
        <dbReference type="Proteomes" id="UP000574769"/>
    </source>
</evidence>
<dbReference type="InterPro" id="IPR000802">
    <property type="entry name" value="Arsenical_pump_ArsB"/>
</dbReference>
<feature type="transmembrane region" description="Helical" evidence="8">
    <location>
        <begin position="356"/>
        <end position="379"/>
    </location>
</feature>
<accession>A0A7W7F120</accession>
<dbReference type="RefSeq" id="WP_184116256.1">
    <property type="nucleotide sequence ID" value="NZ_JACHNY010000006.1"/>
</dbReference>
<evidence type="ECO:0000313" key="10">
    <source>
        <dbReference type="EMBL" id="MBB4618950.1"/>
    </source>
</evidence>
<protein>
    <submittedName>
        <fullName evidence="10">Arsenical pump membrane protein</fullName>
    </submittedName>
</protein>
<reference evidence="10 11" key="1">
    <citation type="submission" date="2020-08" db="EMBL/GenBank/DDBJ databases">
        <title>Genomic Encyclopedia of Type Strains, Phase IV (KMG-IV): sequencing the most valuable type-strain genomes for metagenomic binning, comparative biology and taxonomic classification.</title>
        <authorList>
            <person name="Goeker M."/>
        </authorList>
    </citation>
    <scope>NUCLEOTIDE SEQUENCE [LARGE SCALE GENOMIC DNA]</scope>
    <source>
        <strain evidence="10 11">DSM 15867</strain>
    </source>
</reference>
<feature type="transmembrane region" description="Helical" evidence="8">
    <location>
        <begin position="175"/>
        <end position="195"/>
    </location>
</feature>
<dbReference type="EMBL" id="JACHNY010000006">
    <property type="protein sequence ID" value="MBB4618950.1"/>
    <property type="molecule type" value="Genomic_DNA"/>
</dbReference>
<keyword evidence="11" id="KW-1185">Reference proteome</keyword>
<gene>
    <name evidence="10" type="ORF">GGQ96_003096</name>
</gene>
<proteinExistence type="inferred from homology"/>
<keyword evidence="7 8" id="KW-0472">Membrane</keyword>
<feature type="transmembrane region" description="Helical" evidence="8">
    <location>
        <begin position="270"/>
        <end position="289"/>
    </location>
</feature>
<comment type="subcellular location">
    <subcellularLocation>
        <location evidence="1">Cell membrane</location>
        <topology evidence="1">Multi-pass membrane protein</topology>
    </subcellularLocation>
</comment>
<evidence type="ECO:0000256" key="2">
    <source>
        <dbReference type="ARBA" id="ARBA00009843"/>
    </source>
</evidence>
<feature type="transmembrane region" description="Helical" evidence="8">
    <location>
        <begin position="138"/>
        <end position="155"/>
    </location>
</feature>
<evidence type="ECO:0000256" key="7">
    <source>
        <dbReference type="ARBA" id="ARBA00023136"/>
    </source>
</evidence>
<keyword evidence="6 8" id="KW-1133">Transmembrane helix</keyword>
<feature type="domain" description="Citrate transporter-like" evidence="9">
    <location>
        <begin position="27"/>
        <end position="349"/>
    </location>
</feature>
<dbReference type="GO" id="GO:0015105">
    <property type="term" value="F:arsenite transmembrane transporter activity"/>
    <property type="evidence" value="ECO:0007669"/>
    <property type="project" value="InterPro"/>
</dbReference>
<dbReference type="Proteomes" id="UP000574769">
    <property type="component" value="Unassembled WGS sequence"/>
</dbReference>
<dbReference type="PRINTS" id="PR00758">
    <property type="entry name" value="ARSENICPUMP"/>
</dbReference>
<evidence type="ECO:0000259" key="9">
    <source>
        <dbReference type="Pfam" id="PF03600"/>
    </source>
</evidence>
<evidence type="ECO:0000256" key="4">
    <source>
        <dbReference type="ARBA" id="ARBA00022475"/>
    </source>
</evidence>
<evidence type="ECO:0000256" key="3">
    <source>
        <dbReference type="ARBA" id="ARBA00022448"/>
    </source>
</evidence>
<dbReference type="GO" id="GO:0005886">
    <property type="term" value="C:plasma membrane"/>
    <property type="evidence" value="ECO:0007669"/>
    <property type="project" value="UniProtKB-SubCell"/>
</dbReference>
<comment type="caution">
    <text evidence="10">The sequence shown here is derived from an EMBL/GenBank/DDBJ whole genome shotgun (WGS) entry which is preliminary data.</text>
</comment>
<feature type="transmembrane region" description="Helical" evidence="8">
    <location>
        <begin position="222"/>
        <end position="240"/>
    </location>
</feature>
<feature type="transmembrane region" description="Helical" evidence="8">
    <location>
        <begin position="246"/>
        <end position="263"/>
    </location>
</feature>
<evidence type="ECO:0000256" key="8">
    <source>
        <dbReference type="SAM" id="Phobius"/>
    </source>
</evidence>
<evidence type="ECO:0000256" key="5">
    <source>
        <dbReference type="ARBA" id="ARBA00022692"/>
    </source>
</evidence>
<organism evidence="10 11">
    <name type="scientific">Sphingomonas abaci</name>
    <dbReference type="NCBI Taxonomy" id="237611"/>
    <lineage>
        <taxon>Bacteria</taxon>
        <taxon>Pseudomonadati</taxon>
        <taxon>Pseudomonadota</taxon>
        <taxon>Alphaproteobacteria</taxon>
        <taxon>Sphingomonadales</taxon>
        <taxon>Sphingomonadaceae</taxon>
        <taxon>Sphingomonas</taxon>
    </lineage>
</organism>
<evidence type="ECO:0000256" key="1">
    <source>
        <dbReference type="ARBA" id="ARBA00004651"/>
    </source>
</evidence>